<dbReference type="AlphaFoldDB" id="A0A2A6B7E3"/>
<accession>A0A8R1Y5Z0</accession>
<name>A0A2A6B7E3_PRIPA</name>
<dbReference type="EnsemblMetazoa" id="PPA02844.1">
    <property type="protein sequence ID" value="PPA02844.1"/>
    <property type="gene ID" value="WBGene00092398"/>
</dbReference>
<reference evidence="1" key="2">
    <citation type="submission" date="2022-06" db="UniProtKB">
        <authorList>
            <consortium name="EnsemblMetazoa"/>
        </authorList>
    </citation>
    <scope>IDENTIFICATION</scope>
    <source>
        <strain evidence="1">PS312</strain>
    </source>
</reference>
<dbReference type="Pfam" id="PF10326">
    <property type="entry name" value="7TM_GPCR_Str"/>
    <property type="match status" value="2"/>
</dbReference>
<dbReference type="InterPro" id="IPR019428">
    <property type="entry name" value="7TM_GPCR_serpentine_rcpt_Str"/>
</dbReference>
<accession>A0A2A6B7E3</accession>
<dbReference type="PANTHER" id="PTHR22943:SF248">
    <property type="entry name" value="SEVEN TM RECEPTOR"/>
    <property type="match status" value="1"/>
</dbReference>
<organism evidence="1 2">
    <name type="scientific">Pristionchus pacificus</name>
    <name type="common">Parasitic nematode worm</name>
    <dbReference type="NCBI Taxonomy" id="54126"/>
    <lineage>
        <taxon>Eukaryota</taxon>
        <taxon>Metazoa</taxon>
        <taxon>Ecdysozoa</taxon>
        <taxon>Nematoda</taxon>
        <taxon>Chromadorea</taxon>
        <taxon>Rhabditida</taxon>
        <taxon>Rhabditina</taxon>
        <taxon>Diplogasteromorpha</taxon>
        <taxon>Diplogasteroidea</taxon>
        <taxon>Neodiplogasteridae</taxon>
        <taxon>Pristionchus</taxon>
    </lineage>
</organism>
<evidence type="ECO:0000313" key="2">
    <source>
        <dbReference type="Proteomes" id="UP000005239"/>
    </source>
</evidence>
<keyword evidence="2" id="KW-1185">Reference proteome</keyword>
<proteinExistence type="predicted"/>
<dbReference type="PANTHER" id="PTHR22943">
    <property type="entry name" value="7-TRANSMEMBRANE DOMAIN RECEPTOR C.ELEGANS"/>
    <property type="match status" value="1"/>
</dbReference>
<gene>
    <name evidence="1" type="primary">WBGene00092398</name>
</gene>
<evidence type="ECO:0000313" key="1">
    <source>
        <dbReference type="EnsemblMetazoa" id="PPA02844.1"/>
    </source>
</evidence>
<dbReference type="Proteomes" id="UP000005239">
    <property type="component" value="Unassembled WGS sequence"/>
</dbReference>
<protein>
    <submittedName>
        <fullName evidence="1">G protein-coupled receptor</fullName>
    </submittedName>
</protein>
<sequence length="714" mass="81214">MTTPFYPVFDSSQESFNAIKIQMTNIVETVFIHGNATSNQIFRFYTQLFVTVEGVIGTVLYCIIFAFLFIVRFEKGSGAFFVFLIVSSLHGFILSVLIVAFDCLHIIRNGDFVVVALGFGTNFFPPDGLDIAMQMFTIIAAYSWELVSTASVLQLISFTKSDMFNSYSSQDYLNFNLPNASLAHRLCLAYSWPASAFILNYFYGAPYFIPTPAYREVLSRNARDFYDIHDSERIYVNGFPFLPKTENGDISAIDLALKFALPTYFVSYTLFIVNTLQARFRNLQIRKNLSVNGIRLSKKTLRMQEQFFRTQLMQGVFPLTVLSVPFIIFITVLALGYELNKFSVIFSFSIWFTPTVQAIVMLSYIKATLDKQITGNTSVFIYGNATMIGKLRFFVQAVVTAEGVIATILFSILFALLYIVRFDKGSGAYRVFLTVSCAHGFMLSTMLIPLNFLHLIRNGDFVNIAFGFGTDFIAPENFRIPFLIFTNLVSYSWELVPTASVLQYIALTMPKMSLSYRLCLAYAWPVIAFVINYLYLPYFIPAPAYREVLARNSRDFYKIHDHERVYVYGFPFLPKPENGDISAIDVAIKFAAPTYSVSYGLFLFNVFRIRKNLTVYGVRLSSRTLKMQKQFFRTQLTQGLSPLIVLSVPFSIFFTVTILGYNLNHFSIIYSFALWFTPIVQALVMLSYIKATLNKQMNGGTVHNLTKTSVSQPQ</sequence>
<reference evidence="2" key="1">
    <citation type="journal article" date="2008" name="Nat. Genet.">
        <title>The Pristionchus pacificus genome provides a unique perspective on nematode lifestyle and parasitism.</title>
        <authorList>
            <person name="Dieterich C."/>
            <person name="Clifton S.W."/>
            <person name="Schuster L.N."/>
            <person name="Chinwalla A."/>
            <person name="Delehaunty K."/>
            <person name="Dinkelacker I."/>
            <person name="Fulton L."/>
            <person name="Fulton R."/>
            <person name="Godfrey J."/>
            <person name="Minx P."/>
            <person name="Mitreva M."/>
            <person name="Roeseler W."/>
            <person name="Tian H."/>
            <person name="Witte H."/>
            <person name="Yang S.P."/>
            <person name="Wilson R.K."/>
            <person name="Sommer R.J."/>
        </authorList>
    </citation>
    <scope>NUCLEOTIDE SEQUENCE [LARGE SCALE GENOMIC DNA]</scope>
    <source>
        <strain evidence="2">PS312</strain>
    </source>
</reference>